<evidence type="ECO:0000313" key="1">
    <source>
        <dbReference type="EMBL" id="EHM42461.1"/>
    </source>
</evidence>
<keyword evidence="2" id="KW-1185">Reference proteome</keyword>
<dbReference type="eggNOG" id="ENOG50322UQ">
    <property type="taxonomic scope" value="Bacteria"/>
</dbReference>
<dbReference type="STRING" id="861450.HMPREF0080_00595"/>
<dbReference type="RefSeq" id="WP_006789584.1">
    <property type="nucleotide sequence ID" value="NZ_JH417572.1"/>
</dbReference>
<accession>G9YG31</accession>
<dbReference type="EMBL" id="AGCJ01000018">
    <property type="protein sequence ID" value="EHM42461.1"/>
    <property type="molecule type" value="Genomic_DNA"/>
</dbReference>
<dbReference type="OrthoDB" id="9777242at2"/>
<protein>
    <submittedName>
        <fullName evidence="1">Uncharacterized protein</fullName>
    </submittedName>
</protein>
<dbReference type="HOGENOM" id="CLU_2068198_0_0_9"/>
<dbReference type="AlphaFoldDB" id="G9YG31"/>
<evidence type="ECO:0000313" key="2">
    <source>
        <dbReference type="Proteomes" id="UP000005481"/>
    </source>
</evidence>
<proteinExistence type="predicted"/>
<dbReference type="Proteomes" id="UP000005481">
    <property type="component" value="Unassembled WGS sequence"/>
</dbReference>
<comment type="caution">
    <text evidence="1">The sequence shown here is derived from an EMBL/GenBank/DDBJ whole genome shotgun (WGS) entry which is preliminary data.</text>
</comment>
<sequence>MTKLTSADTNRLDALKQVVFDFGRSRQTEVPATAPEAFHQLDNILLNGMPCDQVMKVIESNPDKVIWEETQDLHSQFWNGNGTYYYDLRAALIKGCLPAVHCPLQQRATIITKSATKI</sequence>
<reference evidence="1 2" key="1">
    <citation type="submission" date="2011-08" db="EMBL/GenBank/DDBJ databases">
        <authorList>
            <person name="Weinstock G."/>
            <person name="Sodergren E."/>
            <person name="Clifton S."/>
            <person name="Fulton L."/>
            <person name="Fulton B."/>
            <person name="Courtney L."/>
            <person name="Fronick C."/>
            <person name="Harrison M."/>
            <person name="Strong C."/>
            <person name="Farmer C."/>
            <person name="Delahaunty K."/>
            <person name="Markovic C."/>
            <person name="Hall O."/>
            <person name="Minx P."/>
            <person name="Tomlinson C."/>
            <person name="Mitreva M."/>
            <person name="Hou S."/>
            <person name="Chen J."/>
            <person name="Wollam A."/>
            <person name="Pepin K.H."/>
            <person name="Johnson M."/>
            <person name="Bhonagiri V."/>
            <person name="Zhang X."/>
            <person name="Suruliraj S."/>
            <person name="Warren W."/>
            <person name="Chinwalla A."/>
            <person name="Mardis E.R."/>
            <person name="Wilson R.K."/>
        </authorList>
    </citation>
    <scope>NUCLEOTIDE SEQUENCE [LARGE SCALE GENOMIC DNA]</scope>
    <source>
        <strain evidence="1 2">F0357</strain>
    </source>
</reference>
<dbReference type="PATRIC" id="fig|861450.3.peg.570"/>
<gene>
    <name evidence="1" type="ORF">HMPREF0080_00595</name>
</gene>
<name>G9YG31_9FIRM</name>
<organism evidence="1 2">
    <name type="scientific">Anaeroglobus geminatus F0357</name>
    <dbReference type="NCBI Taxonomy" id="861450"/>
    <lineage>
        <taxon>Bacteria</taxon>
        <taxon>Bacillati</taxon>
        <taxon>Bacillota</taxon>
        <taxon>Negativicutes</taxon>
        <taxon>Veillonellales</taxon>
        <taxon>Veillonellaceae</taxon>
        <taxon>Anaeroglobus</taxon>
    </lineage>
</organism>